<dbReference type="GO" id="GO:0030496">
    <property type="term" value="C:midbody"/>
    <property type="evidence" value="ECO:0007669"/>
    <property type="project" value="TreeGrafter"/>
</dbReference>
<reference evidence="4" key="1">
    <citation type="submission" date="2022-11" db="UniProtKB">
        <authorList>
            <consortium name="WormBaseParasite"/>
        </authorList>
    </citation>
    <scope>IDENTIFICATION</scope>
</reference>
<keyword evidence="1" id="KW-0472">Membrane</keyword>
<evidence type="ECO:0000313" key="4">
    <source>
        <dbReference type="WBParaSite" id="ACRNAN_scaffold1191.g29979.t1"/>
    </source>
</evidence>
<proteinExistence type="predicted"/>
<evidence type="ECO:0000256" key="1">
    <source>
        <dbReference type="SAM" id="Phobius"/>
    </source>
</evidence>
<sequence length="167" mass="19117">MLILIAILLIVSCIILLLEEYVEDSEFSTARSLKESLLKKLPFDTKGALDKKANANADTTPPEISSDCSNRDLWVLVSSCLPCTMFEMNAMKSSHCSETGYYDKYNCSIKNEIIYVPCYAKRLPISMRFYYFAFICWTMSAGLTAFIMWRRSILERRAFARLQNIVG</sequence>
<protein>
    <submittedName>
        <fullName evidence="4">Uncharacterized protein</fullName>
    </submittedName>
</protein>
<organism evidence="3 4">
    <name type="scientific">Acrobeloides nanus</name>
    <dbReference type="NCBI Taxonomy" id="290746"/>
    <lineage>
        <taxon>Eukaryota</taxon>
        <taxon>Metazoa</taxon>
        <taxon>Ecdysozoa</taxon>
        <taxon>Nematoda</taxon>
        <taxon>Chromadorea</taxon>
        <taxon>Rhabditida</taxon>
        <taxon>Tylenchina</taxon>
        <taxon>Cephalobomorpha</taxon>
        <taxon>Cephaloboidea</taxon>
        <taxon>Cephalobidae</taxon>
        <taxon>Acrobeloides</taxon>
    </lineage>
</organism>
<dbReference type="InterPro" id="IPR008657">
    <property type="entry name" value="JTB"/>
</dbReference>
<dbReference type="GO" id="GO:0016020">
    <property type="term" value="C:membrane"/>
    <property type="evidence" value="ECO:0007669"/>
    <property type="project" value="InterPro"/>
</dbReference>
<evidence type="ECO:0000313" key="3">
    <source>
        <dbReference type="Proteomes" id="UP000887540"/>
    </source>
</evidence>
<feature type="chain" id="PRO_5037203155" evidence="2">
    <location>
        <begin position="25"/>
        <end position="167"/>
    </location>
</feature>
<dbReference type="PANTHER" id="PTHR13041:SF3">
    <property type="entry name" value="PROTEIN JTB"/>
    <property type="match status" value="1"/>
</dbReference>
<feature type="signal peptide" evidence="2">
    <location>
        <begin position="1"/>
        <end position="24"/>
    </location>
</feature>
<dbReference type="Proteomes" id="UP000887540">
    <property type="component" value="Unplaced"/>
</dbReference>
<dbReference type="WBParaSite" id="ACRNAN_scaffold1191.g29979.t1">
    <property type="protein sequence ID" value="ACRNAN_scaffold1191.g29979.t1"/>
    <property type="gene ID" value="ACRNAN_scaffold1191.g29979"/>
</dbReference>
<name>A0A914CMD0_9BILA</name>
<keyword evidence="1" id="KW-0812">Transmembrane</keyword>
<dbReference type="GO" id="GO:0005737">
    <property type="term" value="C:cytoplasm"/>
    <property type="evidence" value="ECO:0007669"/>
    <property type="project" value="TreeGrafter"/>
</dbReference>
<dbReference type="GO" id="GO:0005813">
    <property type="term" value="C:centrosome"/>
    <property type="evidence" value="ECO:0007669"/>
    <property type="project" value="TreeGrafter"/>
</dbReference>
<evidence type="ECO:0000256" key="2">
    <source>
        <dbReference type="SAM" id="SignalP"/>
    </source>
</evidence>
<accession>A0A914CMD0</accession>
<dbReference type="GO" id="GO:0000281">
    <property type="term" value="P:mitotic cytokinesis"/>
    <property type="evidence" value="ECO:0007669"/>
    <property type="project" value="TreeGrafter"/>
</dbReference>
<dbReference type="Pfam" id="PF05439">
    <property type="entry name" value="JTB"/>
    <property type="match status" value="1"/>
</dbReference>
<feature type="transmembrane region" description="Helical" evidence="1">
    <location>
        <begin position="129"/>
        <end position="149"/>
    </location>
</feature>
<keyword evidence="1" id="KW-1133">Transmembrane helix</keyword>
<dbReference type="PANTHER" id="PTHR13041">
    <property type="entry name" value="JTB PROTEIN-RELATED"/>
    <property type="match status" value="1"/>
</dbReference>
<dbReference type="GO" id="GO:0005819">
    <property type="term" value="C:spindle"/>
    <property type="evidence" value="ECO:0007669"/>
    <property type="project" value="TreeGrafter"/>
</dbReference>
<dbReference type="AlphaFoldDB" id="A0A914CMD0"/>
<dbReference type="Gene3D" id="3.30.720.220">
    <property type="match status" value="1"/>
</dbReference>
<keyword evidence="2" id="KW-0732">Signal</keyword>
<keyword evidence="3" id="KW-1185">Reference proteome</keyword>